<evidence type="ECO:0000256" key="7">
    <source>
        <dbReference type="ARBA" id="ARBA00023136"/>
    </source>
</evidence>
<evidence type="ECO:0000256" key="4">
    <source>
        <dbReference type="ARBA" id="ARBA00022475"/>
    </source>
</evidence>
<dbReference type="CDD" id="cd13138">
    <property type="entry name" value="MATE_yoeA_like"/>
    <property type="match status" value="1"/>
</dbReference>
<comment type="subcellular location">
    <subcellularLocation>
        <location evidence="1">Cell membrane</location>
        <topology evidence="1">Multi-pass membrane protein</topology>
    </subcellularLocation>
</comment>
<evidence type="ECO:0000256" key="6">
    <source>
        <dbReference type="ARBA" id="ARBA00022989"/>
    </source>
</evidence>
<feature type="transmembrane region" description="Helical" evidence="8">
    <location>
        <begin position="246"/>
        <end position="269"/>
    </location>
</feature>
<sequence length="447" mass="48618">MKQHDFTSGNIWRQLIAFSTPIMLTNFLQVSYQLIDSLWVGNLLGANALGAVAVSSTVIFTVLSFIIGVNNATLTILSQLKGKDDPDHLKRYVNAFTVILTGMALGLGAAGFFLAKDILQLLGTPASMIPDAVSYLQINFIGILFLFGYNFIGIVFRALGNSKTPIRFVLIAVILNAVLDPLFIHVFKLGIDGAAYATIAAQGTAFLYGLLISMHNKLIPFSVPFLPSKEEVSLILKQGIPAGLQMMVISAGMAAIMSVVTSFGGHAVAGFGAAQRLDSLLILPAQALSIAVNSMAGQNIAVRKWKRVNEIALYATLLNMAIMLLAAIVIFLLANWSIRLFISDKEAVAFGRDYVKTVVFFYPFLGLNFVLNGIVRASGAMFQVLVLNLISFWVLRYPMTELFAGLFGEQGIALGMGISFVISSSFAFAYFRFGKWKEKELFAEEKS</sequence>
<feature type="transmembrane region" description="Helical" evidence="8">
    <location>
        <begin position="92"/>
        <end position="115"/>
    </location>
</feature>
<keyword evidence="10" id="KW-1185">Reference proteome</keyword>
<evidence type="ECO:0000256" key="8">
    <source>
        <dbReference type="SAM" id="Phobius"/>
    </source>
</evidence>
<feature type="transmembrane region" description="Helical" evidence="8">
    <location>
        <begin position="382"/>
        <end position="399"/>
    </location>
</feature>
<feature type="transmembrane region" description="Helical" evidence="8">
    <location>
        <begin position="12"/>
        <end position="32"/>
    </location>
</feature>
<dbReference type="RefSeq" id="WP_152151963.1">
    <property type="nucleotide sequence ID" value="NZ_WEIO01000006.1"/>
</dbReference>
<protein>
    <submittedName>
        <fullName evidence="9">MATE family efflux transporter</fullName>
    </submittedName>
</protein>
<evidence type="ECO:0000256" key="3">
    <source>
        <dbReference type="ARBA" id="ARBA00022448"/>
    </source>
</evidence>
<dbReference type="GO" id="GO:0042910">
    <property type="term" value="F:xenobiotic transmembrane transporter activity"/>
    <property type="evidence" value="ECO:0007669"/>
    <property type="project" value="InterPro"/>
</dbReference>
<keyword evidence="3" id="KW-0813">Transport</keyword>
<feature type="transmembrane region" description="Helical" evidence="8">
    <location>
        <begin position="411"/>
        <end position="431"/>
    </location>
</feature>
<feature type="transmembrane region" description="Helical" evidence="8">
    <location>
        <begin position="354"/>
        <end position="375"/>
    </location>
</feature>
<gene>
    <name evidence="9" type="ORF">F9802_11195</name>
</gene>
<dbReference type="InterPro" id="IPR052031">
    <property type="entry name" value="Membrane_Transporter-Flippase"/>
</dbReference>
<dbReference type="InterPro" id="IPR048279">
    <property type="entry name" value="MdtK-like"/>
</dbReference>
<comment type="caution">
    <text evidence="9">The sequence shown here is derived from an EMBL/GenBank/DDBJ whole genome shotgun (WGS) entry which is preliminary data.</text>
</comment>
<dbReference type="GO" id="GO:0015297">
    <property type="term" value="F:antiporter activity"/>
    <property type="evidence" value="ECO:0007669"/>
    <property type="project" value="InterPro"/>
</dbReference>
<evidence type="ECO:0000313" key="9">
    <source>
        <dbReference type="EMBL" id="KAB7706150.1"/>
    </source>
</evidence>
<dbReference type="Pfam" id="PF01554">
    <property type="entry name" value="MatE"/>
    <property type="match status" value="2"/>
</dbReference>
<evidence type="ECO:0000256" key="5">
    <source>
        <dbReference type="ARBA" id="ARBA00022692"/>
    </source>
</evidence>
<dbReference type="PANTHER" id="PTHR43549">
    <property type="entry name" value="MULTIDRUG RESISTANCE PROTEIN YPNP-RELATED"/>
    <property type="match status" value="1"/>
</dbReference>
<keyword evidence="4" id="KW-1003">Cell membrane</keyword>
<dbReference type="NCBIfam" id="TIGR00797">
    <property type="entry name" value="matE"/>
    <property type="match status" value="1"/>
</dbReference>
<accession>A0A6I1FPD5</accession>
<dbReference type="InterPro" id="IPR002528">
    <property type="entry name" value="MATE_fam"/>
</dbReference>
<keyword evidence="5 8" id="KW-0812">Transmembrane</keyword>
<dbReference type="GO" id="GO:0005886">
    <property type="term" value="C:plasma membrane"/>
    <property type="evidence" value="ECO:0007669"/>
    <property type="project" value="UniProtKB-SubCell"/>
</dbReference>
<dbReference type="PANTHER" id="PTHR43549:SF3">
    <property type="entry name" value="MULTIDRUG RESISTANCE PROTEIN YPNP-RELATED"/>
    <property type="match status" value="1"/>
</dbReference>
<feature type="transmembrane region" description="Helical" evidence="8">
    <location>
        <begin position="135"/>
        <end position="156"/>
    </location>
</feature>
<keyword evidence="6 8" id="KW-1133">Transmembrane helix</keyword>
<keyword evidence="7 8" id="KW-0472">Membrane</keyword>
<comment type="similarity">
    <text evidence="2">Belongs to the multi antimicrobial extrusion (MATE) (TC 2.A.66.1) family.</text>
</comment>
<dbReference type="EMBL" id="WEIO01000006">
    <property type="protein sequence ID" value="KAB7706150.1"/>
    <property type="molecule type" value="Genomic_DNA"/>
</dbReference>
<feature type="transmembrane region" description="Helical" evidence="8">
    <location>
        <begin position="313"/>
        <end position="334"/>
    </location>
</feature>
<dbReference type="Proteomes" id="UP000429595">
    <property type="component" value="Unassembled WGS sequence"/>
</dbReference>
<feature type="transmembrane region" description="Helical" evidence="8">
    <location>
        <begin position="281"/>
        <end position="301"/>
    </location>
</feature>
<dbReference type="AlphaFoldDB" id="A0A6I1FPD5"/>
<dbReference type="PIRSF" id="PIRSF006603">
    <property type="entry name" value="DinF"/>
    <property type="match status" value="1"/>
</dbReference>
<reference evidence="9 10" key="1">
    <citation type="submission" date="2019-10" db="EMBL/GenBank/DDBJ databases">
        <title>Bacillus aerolatum sp. nov., isolated from bioaerosol of sport playgrounds.</title>
        <authorList>
            <person name="Chen P."/>
            <person name="Zhang G."/>
        </authorList>
    </citation>
    <scope>NUCLEOTIDE SEQUENCE [LARGE SCALE GENOMIC DNA]</scope>
    <source>
        <strain evidence="9 10">CX253</strain>
    </source>
</reference>
<proteinExistence type="inferred from homology"/>
<feature type="transmembrane region" description="Helical" evidence="8">
    <location>
        <begin position="44"/>
        <end position="71"/>
    </location>
</feature>
<organism evidence="9 10">
    <name type="scientific">Bacillus aerolatus</name>
    <dbReference type="NCBI Taxonomy" id="2653354"/>
    <lineage>
        <taxon>Bacteria</taxon>
        <taxon>Bacillati</taxon>
        <taxon>Bacillota</taxon>
        <taxon>Bacilli</taxon>
        <taxon>Bacillales</taxon>
        <taxon>Bacillaceae</taxon>
        <taxon>Bacillus</taxon>
    </lineage>
</organism>
<evidence type="ECO:0000313" key="10">
    <source>
        <dbReference type="Proteomes" id="UP000429595"/>
    </source>
</evidence>
<name>A0A6I1FPD5_9BACI</name>
<evidence type="ECO:0000256" key="2">
    <source>
        <dbReference type="ARBA" id="ARBA00010199"/>
    </source>
</evidence>
<evidence type="ECO:0000256" key="1">
    <source>
        <dbReference type="ARBA" id="ARBA00004651"/>
    </source>
</evidence>
<feature type="transmembrane region" description="Helical" evidence="8">
    <location>
        <begin position="193"/>
        <end position="212"/>
    </location>
</feature>
<feature type="transmembrane region" description="Helical" evidence="8">
    <location>
        <begin position="168"/>
        <end position="187"/>
    </location>
</feature>